<keyword evidence="6 7" id="KW-0472">Membrane</keyword>
<dbReference type="InterPro" id="IPR003416">
    <property type="entry name" value="MgtC/SapB/SrpB/YhiD_fam"/>
</dbReference>
<dbReference type="Proteomes" id="UP000823613">
    <property type="component" value="Unassembled WGS sequence"/>
</dbReference>
<evidence type="ECO:0000259" key="8">
    <source>
        <dbReference type="Pfam" id="PF02308"/>
    </source>
</evidence>
<name>A0A9D9DHQ8_9BACL</name>
<dbReference type="PANTHER" id="PTHR33778">
    <property type="entry name" value="PROTEIN MGTC"/>
    <property type="match status" value="1"/>
</dbReference>
<feature type="transmembrane region" description="Helical" evidence="7">
    <location>
        <begin position="65"/>
        <end position="87"/>
    </location>
</feature>
<evidence type="ECO:0000256" key="6">
    <source>
        <dbReference type="ARBA" id="ARBA00023136"/>
    </source>
</evidence>
<comment type="subcellular location">
    <subcellularLocation>
        <location evidence="1">Cell membrane</location>
        <topology evidence="1">Multi-pass membrane protein</topology>
    </subcellularLocation>
</comment>
<comment type="similarity">
    <text evidence="2">Belongs to the MgtC/SapB family.</text>
</comment>
<feature type="domain" description="MgtC/SapB/SrpB/YhiD N-terminal" evidence="8">
    <location>
        <begin position="44"/>
        <end position="168"/>
    </location>
</feature>
<evidence type="ECO:0000256" key="3">
    <source>
        <dbReference type="ARBA" id="ARBA00022475"/>
    </source>
</evidence>
<reference evidence="9" key="1">
    <citation type="submission" date="2020-10" db="EMBL/GenBank/DDBJ databases">
        <authorList>
            <person name="Gilroy R."/>
        </authorList>
    </citation>
    <scope>NUCLEOTIDE SEQUENCE</scope>
    <source>
        <strain evidence="9">11159</strain>
    </source>
</reference>
<evidence type="ECO:0000256" key="4">
    <source>
        <dbReference type="ARBA" id="ARBA00022692"/>
    </source>
</evidence>
<gene>
    <name evidence="9" type="ORF">IAC58_05055</name>
</gene>
<evidence type="ECO:0000256" key="5">
    <source>
        <dbReference type="ARBA" id="ARBA00022989"/>
    </source>
</evidence>
<keyword evidence="5 7" id="KW-1133">Transmembrane helix</keyword>
<proteinExistence type="inferred from homology"/>
<dbReference type="InterPro" id="IPR049177">
    <property type="entry name" value="MgtC_SapB_SrpB_YhiD_N"/>
</dbReference>
<evidence type="ECO:0000256" key="1">
    <source>
        <dbReference type="ARBA" id="ARBA00004651"/>
    </source>
</evidence>
<protein>
    <submittedName>
        <fullName evidence="9">MgtC/SapB family protein</fullName>
    </submittedName>
</protein>
<dbReference type="EMBL" id="JADIMY010000099">
    <property type="protein sequence ID" value="MBO8427892.1"/>
    <property type="molecule type" value="Genomic_DNA"/>
</dbReference>
<feature type="transmembrane region" description="Helical" evidence="7">
    <location>
        <begin position="99"/>
        <end position="116"/>
    </location>
</feature>
<evidence type="ECO:0000313" key="10">
    <source>
        <dbReference type="Proteomes" id="UP000823613"/>
    </source>
</evidence>
<dbReference type="AlphaFoldDB" id="A0A9D9DHQ8"/>
<keyword evidence="3" id="KW-1003">Cell membrane</keyword>
<comment type="caution">
    <text evidence="9">The sequence shown here is derived from an EMBL/GenBank/DDBJ whole genome shotgun (WGS) entry which is preliminary data.</text>
</comment>
<reference evidence="9" key="2">
    <citation type="journal article" date="2021" name="PeerJ">
        <title>Extensive microbial diversity within the chicken gut microbiome revealed by metagenomics and culture.</title>
        <authorList>
            <person name="Gilroy R."/>
            <person name="Ravi A."/>
            <person name="Getino M."/>
            <person name="Pursley I."/>
            <person name="Horton D.L."/>
            <person name="Alikhan N.F."/>
            <person name="Baker D."/>
            <person name="Gharbi K."/>
            <person name="Hall N."/>
            <person name="Watson M."/>
            <person name="Adriaenssens E.M."/>
            <person name="Foster-Nyarko E."/>
            <person name="Jarju S."/>
            <person name="Secka A."/>
            <person name="Antonio M."/>
            <person name="Oren A."/>
            <person name="Chaudhuri R.R."/>
            <person name="La Ragione R."/>
            <person name="Hildebrand F."/>
            <person name="Pallen M.J."/>
        </authorList>
    </citation>
    <scope>NUCLEOTIDE SEQUENCE</scope>
    <source>
        <strain evidence="9">11159</strain>
    </source>
</reference>
<dbReference type="Pfam" id="PF02308">
    <property type="entry name" value="MgtC"/>
    <property type="match status" value="1"/>
</dbReference>
<dbReference type="PRINTS" id="PR01837">
    <property type="entry name" value="MGTCSAPBPROT"/>
</dbReference>
<organism evidence="9 10">
    <name type="scientific">Candidatus Onthovivens merdipullorum</name>
    <dbReference type="NCBI Taxonomy" id="2840889"/>
    <lineage>
        <taxon>Bacteria</taxon>
        <taxon>Bacillati</taxon>
        <taxon>Bacillota</taxon>
        <taxon>Bacilli</taxon>
        <taxon>Bacillales</taxon>
        <taxon>Candidatus Onthovivens</taxon>
    </lineage>
</organism>
<sequence length="252" mass="27770">MLNLNLLTDTNSAFNTPKSIDSLIIEYFNNLGWWGNLILIFLCLLVSIIYGGIIGYQREINGHAAGLRTHILISLGSALIMVISVYGVPGEATRDPMRLAAAGVTGMGFLGAGSIIKNGLNIKGLTTAASIWVTMAIGMASGAGYFVIGLITTLFTLICLASFTKLEKWVSRNKTNVVILASTNEPVMSTLLDLFDKYNVVYKGLETSLIEENDQKKLRVSFKYVNRSKKKLYECLEEFKRKINDSNIQIQK</sequence>
<evidence type="ECO:0000313" key="9">
    <source>
        <dbReference type="EMBL" id="MBO8427892.1"/>
    </source>
</evidence>
<keyword evidence="4 7" id="KW-0812">Transmembrane</keyword>
<dbReference type="GO" id="GO:0005886">
    <property type="term" value="C:plasma membrane"/>
    <property type="evidence" value="ECO:0007669"/>
    <property type="project" value="UniProtKB-SubCell"/>
</dbReference>
<evidence type="ECO:0000256" key="2">
    <source>
        <dbReference type="ARBA" id="ARBA00009298"/>
    </source>
</evidence>
<dbReference type="PANTHER" id="PTHR33778:SF1">
    <property type="entry name" value="MAGNESIUM TRANSPORTER YHID-RELATED"/>
    <property type="match status" value="1"/>
</dbReference>
<feature type="transmembrane region" description="Helical" evidence="7">
    <location>
        <begin position="146"/>
        <end position="164"/>
    </location>
</feature>
<evidence type="ECO:0000256" key="7">
    <source>
        <dbReference type="SAM" id="Phobius"/>
    </source>
</evidence>
<feature type="transmembrane region" description="Helical" evidence="7">
    <location>
        <begin position="33"/>
        <end position="53"/>
    </location>
</feature>
<accession>A0A9D9DHQ8</accession>